<protein>
    <submittedName>
        <fullName evidence="1">Uncharacterized protein</fullName>
    </submittedName>
</protein>
<name>A0ACC2P1U7_9HYME</name>
<reference evidence="1" key="1">
    <citation type="submission" date="2023-04" db="EMBL/GenBank/DDBJ databases">
        <title>A chromosome-level genome assembly of the parasitoid wasp Eretmocerus hayati.</title>
        <authorList>
            <person name="Zhong Y."/>
            <person name="Liu S."/>
            <person name="Liu Y."/>
        </authorList>
    </citation>
    <scope>NUCLEOTIDE SEQUENCE</scope>
    <source>
        <strain evidence="1">ZJU_SS_LIU_2023</strain>
    </source>
</reference>
<keyword evidence="2" id="KW-1185">Reference proteome</keyword>
<dbReference type="EMBL" id="CM056742">
    <property type="protein sequence ID" value="KAJ8677073.1"/>
    <property type="molecule type" value="Genomic_DNA"/>
</dbReference>
<evidence type="ECO:0000313" key="2">
    <source>
        <dbReference type="Proteomes" id="UP001239111"/>
    </source>
</evidence>
<dbReference type="Proteomes" id="UP001239111">
    <property type="component" value="Chromosome 2"/>
</dbReference>
<accession>A0ACC2P1U7</accession>
<proteinExistence type="predicted"/>
<comment type="caution">
    <text evidence="1">The sequence shown here is derived from an EMBL/GenBank/DDBJ whole genome shotgun (WGS) entry which is preliminary data.</text>
</comment>
<sequence length="241" mass="27844">MPAFLEPGERQLSTEDANATRLITILRWLIEARNGLIKSVFKFLAQTMQIQHLPNVGDFYKIAGAMINRYHPPITMEGADADRARALLERAERNNVVQRLVEENNLATRNAQRWIRLDQEHLQDFPQLTIDYLRDLTTGIYQIKLSPSYIQDTLQREETYEFQIEMLRETNRLPEPGLLRARVYSRFCNAAKHQMWITYQPVGVDHDENTNENADLITGHYCICRSGARTLGTCAHVTSVL</sequence>
<evidence type="ECO:0000313" key="1">
    <source>
        <dbReference type="EMBL" id="KAJ8677073.1"/>
    </source>
</evidence>
<organism evidence="1 2">
    <name type="scientific">Eretmocerus hayati</name>
    <dbReference type="NCBI Taxonomy" id="131215"/>
    <lineage>
        <taxon>Eukaryota</taxon>
        <taxon>Metazoa</taxon>
        <taxon>Ecdysozoa</taxon>
        <taxon>Arthropoda</taxon>
        <taxon>Hexapoda</taxon>
        <taxon>Insecta</taxon>
        <taxon>Pterygota</taxon>
        <taxon>Neoptera</taxon>
        <taxon>Endopterygota</taxon>
        <taxon>Hymenoptera</taxon>
        <taxon>Apocrita</taxon>
        <taxon>Proctotrupomorpha</taxon>
        <taxon>Chalcidoidea</taxon>
        <taxon>Aphelinidae</taxon>
        <taxon>Aphelininae</taxon>
        <taxon>Eretmocerus</taxon>
    </lineage>
</organism>
<gene>
    <name evidence="1" type="ORF">QAD02_012860</name>
</gene>